<reference evidence="5" key="1">
    <citation type="submission" date="2023-03" db="EMBL/GenBank/DDBJ databases">
        <title>Mating type loci evolution in Malassezia.</title>
        <authorList>
            <person name="Coelho M.A."/>
        </authorList>
    </citation>
    <scope>NUCLEOTIDE SEQUENCE</scope>
    <source>
        <strain evidence="5">CBS 14135</strain>
    </source>
</reference>
<proteinExistence type="inferred from homology"/>
<dbReference type="InterPro" id="IPR036322">
    <property type="entry name" value="WD40_repeat_dom_sf"/>
</dbReference>
<dbReference type="Pfam" id="PF00400">
    <property type="entry name" value="WD40"/>
    <property type="match status" value="1"/>
</dbReference>
<name>A0AAF0DU89_9BASI</name>
<dbReference type="PRINTS" id="PR00600">
    <property type="entry name" value="PP2APR55"/>
</dbReference>
<keyword evidence="2 4" id="KW-0853">WD repeat</keyword>
<dbReference type="InterPro" id="IPR018067">
    <property type="entry name" value="PP2A_PR55_CS"/>
</dbReference>
<protein>
    <recommendedName>
        <fullName evidence="4">Protein phosphatase PP2A regulatory subunit B</fullName>
    </recommendedName>
</protein>
<dbReference type="PROSITE" id="PS01024">
    <property type="entry name" value="PR55_1"/>
    <property type="match status" value="1"/>
</dbReference>
<accession>A0AAF0DU89</accession>
<dbReference type="PANTHER" id="PTHR11871">
    <property type="entry name" value="PROTEIN PHOSPHATASE PP2A REGULATORY SUBUNIT B"/>
    <property type="match status" value="1"/>
</dbReference>
<dbReference type="GO" id="GO:0019888">
    <property type="term" value="F:protein phosphatase regulator activity"/>
    <property type="evidence" value="ECO:0007669"/>
    <property type="project" value="InterPro"/>
</dbReference>
<comment type="similarity">
    <text evidence="1 4">Belongs to the phosphatase 2A regulatory subunit B family.</text>
</comment>
<evidence type="ECO:0000256" key="3">
    <source>
        <dbReference type="ARBA" id="ARBA00022737"/>
    </source>
</evidence>
<evidence type="ECO:0000256" key="1">
    <source>
        <dbReference type="ARBA" id="ARBA00008259"/>
    </source>
</evidence>
<evidence type="ECO:0000256" key="4">
    <source>
        <dbReference type="RuleBase" id="RU331113"/>
    </source>
</evidence>
<sequence>MDRDSTNAAPPGNAWRFAQCFGDKGDVDDITEADIISTVEFDPTGDYLATGDKGGRVVMFERSASSSGKKQGCEYRFHTEFQSHEPEFDYLKSLEIEEKINQICWCRRQNAAHLLLSTNDKTIKLWKVFDKPLNAVTEGSLATGEDPSAMLMSSQSMGSGKTDGTLHPSLLKLGASGTQGLVPKLSSAQSRLLRLPRLVYHDTIVAAVPRKIYANAHAYHINSLSVNSDGETYISADDLRINLWNLGISDKSFNIVDIKPVNMEELTEVITAAQFHPSHCNELVYSSSKGTIKLADMRESALCDRHAKLFEEEEDPATKSFFSEIISSISDVRFSHDGRYILSRDYLTLKVWDVNMESRPLATIPIHDYLRPKLCDLYENDCIFDKFEGNWGPTGSTVLTGGYSNYFHLIDWERDSSVVLQADKSAFKSKKLASANKANGRNPASAGGVGTINPNNIDFNKKILHASYHPREETIAIAATNNLFIFSANNPAGVPA</sequence>
<dbReference type="PIRSF" id="PIRSF037309">
    <property type="entry name" value="PP2A_PR55"/>
    <property type="match status" value="1"/>
</dbReference>
<gene>
    <name evidence="5" type="primary">CDC55</name>
    <name evidence="5" type="ORF">MBRA1_000828</name>
</gene>
<organism evidence="5 6">
    <name type="scientific">Malassezia brasiliensis</name>
    <dbReference type="NCBI Taxonomy" id="1821822"/>
    <lineage>
        <taxon>Eukaryota</taxon>
        <taxon>Fungi</taxon>
        <taxon>Dikarya</taxon>
        <taxon>Basidiomycota</taxon>
        <taxon>Ustilaginomycotina</taxon>
        <taxon>Malasseziomycetes</taxon>
        <taxon>Malasseziales</taxon>
        <taxon>Malasseziaceae</taxon>
        <taxon>Malassezia</taxon>
    </lineage>
</organism>
<dbReference type="InterPro" id="IPR015943">
    <property type="entry name" value="WD40/YVTN_repeat-like_dom_sf"/>
</dbReference>
<dbReference type="SMART" id="SM00320">
    <property type="entry name" value="WD40"/>
    <property type="match status" value="5"/>
</dbReference>
<evidence type="ECO:0000313" key="5">
    <source>
        <dbReference type="EMBL" id="WFC94195.1"/>
    </source>
</evidence>
<dbReference type="InterPro" id="IPR000009">
    <property type="entry name" value="PP2A_PR55"/>
</dbReference>
<dbReference type="SUPFAM" id="SSF50978">
    <property type="entry name" value="WD40 repeat-like"/>
    <property type="match status" value="1"/>
</dbReference>
<evidence type="ECO:0000313" key="6">
    <source>
        <dbReference type="Proteomes" id="UP001216638"/>
    </source>
</evidence>
<dbReference type="EMBL" id="CP119951">
    <property type="protein sequence ID" value="WFC94195.1"/>
    <property type="molecule type" value="Genomic_DNA"/>
</dbReference>
<dbReference type="GO" id="GO:0000159">
    <property type="term" value="C:protein phosphatase type 2A complex"/>
    <property type="evidence" value="ECO:0007669"/>
    <property type="project" value="UniProtKB-UniRule"/>
</dbReference>
<keyword evidence="3 4" id="KW-0677">Repeat</keyword>
<dbReference type="Gene3D" id="2.130.10.10">
    <property type="entry name" value="YVTN repeat-like/Quinoprotein amine dehydrogenase"/>
    <property type="match status" value="2"/>
</dbReference>
<evidence type="ECO:0000256" key="2">
    <source>
        <dbReference type="ARBA" id="ARBA00022574"/>
    </source>
</evidence>
<dbReference type="AlphaFoldDB" id="A0AAF0DU89"/>
<dbReference type="Proteomes" id="UP001216638">
    <property type="component" value="Chromosome 1"/>
</dbReference>
<keyword evidence="6" id="KW-1185">Reference proteome</keyword>
<dbReference type="InterPro" id="IPR001680">
    <property type="entry name" value="WD40_rpt"/>
</dbReference>